<comment type="caution">
    <text evidence="1">The sequence shown here is derived from an EMBL/GenBank/DDBJ whole genome shotgun (WGS) entry which is preliminary data.</text>
</comment>
<dbReference type="Proteomes" id="UP000248857">
    <property type="component" value="Unassembled WGS sequence"/>
</dbReference>
<dbReference type="Gene3D" id="3.40.50.1820">
    <property type="entry name" value="alpha/beta hydrolase"/>
    <property type="match status" value="1"/>
</dbReference>
<organism evidence="1 2">
    <name type="scientific">Acaryochloris thomasi RCC1774</name>
    <dbReference type="NCBI Taxonomy" id="1764569"/>
    <lineage>
        <taxon>Bacteria</taxon>
        <taxon>Bacillati</taxon>
        <taxon>Cyanobacteriota</taxon>
        <taxon>Cyanophyceae</taxon>
        <taxon>Acaryochloridales</taxon>
        <taxon>Acaryochloridaceae</taxon>
        <taxon>Acaryochloris</taxon>
        <taxon>Acaryochloris thomasi</taxon>
    </lineage>
</organism>
<accession>A0A2W1JIR9</accession>
<sequence length="72" mass="8294">MTKDKTRIDQFTRHANVHKHLLHSANHFSFIDLPFILNPVFSKCIGLFGETDGRDLLLKTSETMIDFFDGTN</sequence>
<evidence type="ECO:0000313" key="2">
    <source>
        <dbReference type="Proteomes" id="UP000248857"/>
    </source>
</evidence>
<name>A0A2W1JIR9_9CYAN</name>
<protein>
    <submittedName>
        <fullName evidence="1">Uncharacterized protein</fullName>
    </submittedName>
</protein>
<dbReference type="InterPro" id="IPR029058">
    <property type="entry name" value="AB_hydrolase_fold"/>
</dbReference>
<reference evidence="1 2" key="1">
    <citation type="journal article" date="2018" name="Sci. Rep.">
        <title>A novel species of the marine cyanobacterium Acaryochloris with a unique pigment content and lifestyle.</title>
        <authorList>
            <person name="Partensky F."/>
            <person name="Six C."/>
            <person name="Ratin M."/>
            <person name="Garczarek L."/>
            <person name="Vaulot D."/>
            <person name="Probert I."/>
            <person name="Calteau A."/>
            <person name="Gourvil P."/>
            <person name="Marie D."/>
            <person name="Grebert T."/>
            <person name="Bouchier C."/>
            <person name="Le Panse S."/>
            <person name="Gachenot M."/>
            <person name="Rodriguez F."/>
            <person name="Garrido J.L."/>
        </authorList>
    </citation>
    <scope>NUCLEOTIDE SEQUENCE [LARGE SCALE GENOMIC DNA]</scope>
    <source>
        <strain evidence="1 2">RCC1774</strain>
    </source>
</reference>
<dbReference type="EMBL" id="PQWO01000006">
    <property type="protein sequence ID" value="PZD73370.1"/>
    <property type="molecule type" value="Genomic_DNA"/>
</dbReference>
<proteinExistence type="predicted"/>
<evidence type="ECO:0000313" key="1">
    <source>
        <dbReference type="EMBL" id="PZD73370.1"/>
    </source>
</evidence>
<dbReference type="AlphaFoldDB" id="A0A2W1JIR9"/>
<keyword evidence="2" id="KW-1185">Reference proteome</keyword>
<gene>
    <name evidence="1" type="ORF">C1752_02203</name>
</gene>